<evidence type="ECO:0000256" key="3">
    <source>
        <dbReference type="ARBA" id="ARBA00022694"/>
    </source>
</evidence>
<keyword evidence="2" id="KW-0808">Transferase</keyword>
<dbReference type="GO" id="GO:0046872">
    <property type="term" value="F:metal ion binding"/>
    <property type="evidence" value="ECO:0007669"/>
    <property type="project" value="UniProtKB-KW"/>
</dbReference>
<dbReference type="PANTHER" id="PTHR43468">
    <property type="match status" value="1"/>
</dbReference>
<comment type="caution">
    <text evidence="6">The sequence shown here is derived from an EMBL/GenBank/DDBJ whole genome shotgun (WGS) entry which is preliminary data.</text>
</comment>
<reference evidence="6" key="1">
    <citation type="submission" date="2020-01" db="EMBL/GenBank/DDBJ databases">
        <title>Development of genomics and gene disruption for Polysphondylium violaceum indicates a role for the polyketide synthase stlB in stalk morphogenesis.</title>
        <authorList>
            <person name="Narita B."/>
            <person name="Kawabe Y."/>
            <person name="Kin K."/>
            <person name="Saito T."/>
            <person name="Gibbs R."/>
            <person name="Kuspa A."/>
            <person name="Muzny D."/>
            <person name="Queller D."/>
            <person name="Richards S."/>
            <person name="Strassman J."/>
            <person name="Sucgang R."/>
            <person name="Worley K."/>
            <person name="Schaap P."/>
        </authorList>
    </citation>
    <scope>NUCLEOTIDE SEQUENCE</scope>
    <source>
        <strain evidence="6">QSvi11</strain>
    </source>
</reference>
<dbReference type="Pfam" id="PF01702">
    <property type="entry name" value="TGT"/>
    <property type="match status" value="2"/>
</dbReference>
<proteinExistence type="predicted"/>
<organism evidence="6 7">
    <name type="scientific">Polysphondylium violaceum</name>
    <dbReference type="NCBI Taxonomy" id="133409"/>
    <lineage>
        <taxon>Eukaryota</taxon>
        <taxon>Amoebozoa</taxon>
        <taxon>Evosea</taxon>
        <taxon>Eumycetozoa</taxon>
        <taxon>Dictyostelia</taxon>
        <taxon>Dictyosteliales</taxon>
        <taxon>Dictyosteliaceae</taxon>
        <taxon>Polysphondylium</taxon>
    </lineage>
</organism>
<dbReference type="PANTHER" id="PTHR43468:SF1">
    <property type="entry name" value="TRNA-GUANOSINE(34) QUEUINE TRANSGLYCOSYLASE"/>
    <property type="match status" value="1"/>
</dbReference>
<gene>
    <name evidence="6" type="ORF">CYY_004417</name>
</gene>
<feature type="domain" description="tRNA-guanine(15) transglycosylase-like" evidence="5">
    <location>
        <begin position="61"/>
        <end position="152"/>
    </location>
</feature>
<dbReference type="GO" id="GO:0006400">
    <property type="term" value="P:tRNA modification"/>
    <property type="evidence" value="ECO:0007669"/>
    <property type="project" value="InterPro"/>
</dbReference>
<keyword evidence="4" id="KW-0479">Metal-binding</keyword>
<evidence type="ECO:0000313" key="7">
    <source>
        <dbReference type="Proteomes" id="UP000695562"/>
    </source>
</evidence>
<protein>
    <recommendedName>
        <fullName evidence="5">tRNA-guanine(15) transglycosylase-like domain-containing protein</fullName>
    </recommendedName>
</protein>
<dbReference type="Proteomes" id="UP000695562">
    <property type="component" value="Unassembled WGS sequence"/>
</dbReference>
<dbReference type="NCBIfam" id="TIGR00430">
    <property type="entry name" value="Q_tRNA_tgt"/>
    <property type="match status" value="1"/>
</dbReference>
<feature type="domain" description="tRNA-guanine(15) transglycosylase-like" evidence="5">
    <location>
        <begin position="195"/>
        <end position="447"/>
    </location>
</feature>
<evidence type="ECO:0000256" key="2">
    <source>
        <dbReference type="ARBA" id="ARBA00022679"/>
    </source>
</evidence>
<accession>A0A8J4PX32</accession>
<evidence type="ECO:0000259" key="5">
    <source>
        <dbReference type="Pfam" id="PF01702"/>
    </source>
</evidence>
<dbReference type="AlphaFoldDB" id="A0A8J4PX32"/>
<sequence length="448" mass="50764">MIKRLNKDLNKNLSNFGIRYYSSKKSLYDTPLPDPNGIEFKEYNSSDYFKFEIIHQSTKSNARVTKITTPHGEILQPNFVPVGTIGSIKFLDPVSTKAVGSQLMFVNTYHMIVNADLNEIEKVGGLHSFINYQNPIITDSGGFQVFSMGHPERNGNTDTEGTDEDDEDFLNQNNLDLTKRELKGMSGKKYPGSIVSITDDGVLFKSYKSQEKITLSPESSIQYQKQLGADIIVPFDELPPYHMDQNKIIQSLHRTHHWEARSLLQHIKDPRKQAIYNVIHGGVDVDLRKQSIDYLCSLPFDGVGIGGSLGKDRKEMHSLLSQIIPMIPKDRPNHLLGIGDLESVLQIIPLGIDSFDSSYPTRAARHGSILTSDGNRYLIKKSIYKSIHNEPLEKDCDCPTCKNYSKAYIHHLFKSNEQIFYTLATQHNLRAMAKIMKNQRDKIMANEI</sequence>
<evidence type="ECO:0000313" key="6">
    <source>
        <dbReference type="EMBL" id="KAF2074284.1"/>
    </source>
</evidence>
<name>A0A8J4PX32_9MYCE</name>
<keyword evidence="3" id="KW-0819">tRNA processing</keyword>
<dbReference type="GO" id="GO:0008479">
    <property type="term" value="F:tRNA-guanosine(34) queuine transglycosylase activity"/>
    <property type="evidence" value="ECO:0007669"/>
    <property type="project" value="InterPro"/>
</dbReference>
<keyword evidence="7" id="KW-1185">Reference proteome</keyword>
<evidence type="ECO:0000256" key="1">
    <source>
        <dbReference type="ARBA" id="ARBA00022676"/>
    </source>
</evidence>
<dbReference type="InterPro" id="IPR004803">
    <property type="entry name" value="TGT"/>
</dbReference>
<dbReference type="SUPFAM" id="SSF51713">
    <property type="entry name" value="tRNA-guanine transglycosylase"/>
    <property type="match status" value="1"/>
</dbReference>
<dbReference type="NCBIfam" id="TIGR00449">
    <property type="entry name" value="tgt_general"/>
    <property type="match status" value="1"/>
</dbReference>
<evidence type="ECO:0000256" key="4">
    <source>
        <dbReference type="ARBA" id="ARBA00022723"/>
    </source>
</evidence>
<dbReference type="InterPro" id="IPR002616">
    <property type="entry name" value="tRNA_ribo_trans-like"/>
</dbReference>
<dbReference type="Gene3D" id="3.20.20.105">
    <property type="entry name" value="Queuine tRNA-ribosyltransferase-like"/>
    <property type="match status" value="1"/>
</dbReference>
<dbReference type="InterPro" id="IPR036511">
    <property type="entry name" value="TGT-like_sf"/>
</dbReference>
<dbReference type="EMBL" id="AJWJ01000155">
    <property type="protein sequence ID" value="KAF2074284.1"/>
    <property type="molecule type" value="Genomic_DNA"/>
</dbReference>
<keyword evidence="1" id="KW-0328">Glycosyltransferase</keyword>
<dbReference type="OrthoDB" id="10249838at2759"/>